<dbReference type="Proteomes" id="UP000292085">
    <property type="component" value="Unassembled WGS sequence"/>
</dbReference>
<feature type="domain" description="FAD-binding" evidence="6">
    <location>
        <begin position="13"/>
        <end position="43"/>
    </location>
</feature>
<name>A0A4Q6XWB0_9SPHN</name>
<evidence type="ECO:0000256" key="2">
    <source>
        <dbReference type="ARBA" id="ARBA00010790"/>
    </source>
</evidence>
<dbReference type="PANTHER" id="PTHR42784">
    <property type="entry name" value="PYRANOSE 2-OXIDASE"/>
    <property type="match status" value="1"/>
</dbReference>
<proteinExistence type="inferred from homology"/>
<dbReference type="PRINTS" id="PR00411">
    <property type="entry name" value="PNDRDTASEI"/>
</dbReference>
<comment type="similarity">
    <text evidence="2">Belongs to the GMC oxidoreductase family.</text>
</comment>
<dbReference type="GO" id="GO:0016614">
    <property type="term" value="F:oxidoreductase activity, acting on CH-OH group of donors"/>
    <property type="evidence" value="ECO:0007669"/>
    <property type="project" value="InterPro"/>
</dbReference>
<keyword evidence="5" id="KW-0560">Oxidoreductase</keyword>
<dbReference type="InterPro" id="IPR007867">
    <property type="entry name" value="GMC_OxRtase_C"/>
</dbReference>
<feature type="domain" description="Glucose-methanol-choline oxidoreductase C-terminal" evidence="7">
    <location>
        <begin position="413"/>
        <end position="538"/>
    </location>
</feature>
<dbReference type="RefSeq" id="WP_130160135.1">
    <property type="nucleotide sequence ID" value="NZ_SGIS01000052.1"/>
</dbReference>
<evidence type="ECO:0000256" key="3">
    <source>
        <dbReference type="ARBA" id="ARBA00022630"/>
    </source>
</evidence>
<dbReference type="SUPFAM" id="SSF51905">
    <property type="entry name" value="FAD/NAD(P)-binding domain"/>
    <property type="match status" value="1"/>
</dbReference>
<dbReference type="Pfam" id="PF01494">
    <property type="entry name" value="FAD_binding_3"/>
    <property type="match status" value="1"/>
</dbReference>
<evidence type="ECO:0000259" key="7">
    <source>
        <dbReference type="Pfam" id="PF05199"/>
    </source>
</evidence>
<organism evidence="8 9">
    <name type="scientific">Sphingomonas populi</name>
    <dbReference type="NCBI Taxonomy" id="2484750"/>
    <lineage>
        <taxon>Bacteria</taxon>
        <taxon>Pseudomonadati</taxon>
        <taxon>Pseudomonadota</taxon>
        <taxon>Alphaproteobacteria</taxon>
        <taxon>Sphingomonadales</taxon>
        <taxon>Sphingomonadaceae</taxon>
        <taxon>Sphingomonas</taxon>
    </lineage>
</organism>
<dbReference type="EMBL" id="SGIS01000052">
    <property type="protein sequence ID" value="RZF60736.1"/>
    <property type="molecule type" value="Genomic_DNA"/>
</dbReference>
<dbReference type="Gene3D" id="3.50.50.60">
    <property type="entry name" value="FAD/NAD(P)-binding domain"/>
    <property type="match status" value="2"/>
</dbReference>
<reference evidence="8 9" key="1">
    <citation type="submission" date="2019-02" db="EMBL/GenBank/DDBJ databases">
        <authorList>
            <person name="Li Y."/>
        </authorList>
    </citation>
    <scope>NUCLEOTIDE SEQUENCE [LARGE SCALE GENOMIC DNA]</scope>
    <source>
        <strain evidence="8 9">3-7</strain>
    </source>
</reference>
<evidence type="ECO:0000256" key="4">
    <source>
        <dbReference type="ARBA" id="ARBA00022827"/>
    </source>
</evidence>
<comment type="caution">
    <text evidence="8">The sequence shown here is derived from an EMBL/GenBank/DDBJ whole genome shotgun (WGS) entry which is preliminary data.</text>
</comment>
<evidence type="ECO:0000259" key="6">
    <source>
        <dbReference type="Pfam" id="PF01494"/>
    </source>
</evidence>
<dbReference type="InterPro" id="IPR002938">
    <property type="entry name" value="FAD-bd"/>
</dbReference>
<gene>
    <name evidence="8" type="ORF">EWE75_21440</name>
</gene>
<dbReference type="AlphaFoldDB" id="A0A4Q6XWB0"/>
<keyword evidence="3" id="KW-0285">Flavoprotein</keyword>
<evidence type="ECO:0000256" key="5">
    <source>
        <dbReference type="ARBA" id="ARBA00023002"/>
    </source>
</evidence>
<dbReference type="InterPro" id="IPR036188">
    <property type="entry name" value="FAD/NAD-bd_sf"/>
</dbReference>
<keyword evidence="4" id="KW-0274">FAD</keyword>
<evidence type="ECO:0000313" key="9">
    <source>
        <dbReference type="Proteomes" id="UP000292085"/>
    </source>
</evidence>
<dbReference type="OrthoDB" id="9798604at2"/>
<keyword evidence="9" id="KW-1185">Reference proteome</keyword>
<evidence type="ECO:0000313" key="8">
    <source>
        <dbReference type="EMBL" id="RZF60736.1"/>
    </source>
</evidence>
<dbReference type="Pfam" id="PF05199">
    <property type="entry name" value="GMC_oxred_C"/>
    <property type="match status" value="1"/>
</dbReference>
<dbReference type="PANTHER" id="PTHR42784:SF1">
    <property type="entry name" value="PYRANOSE 2-OXIDASE"/>
    <property type="match status" value="1"/>
</dbReference>
<accession>A0A4Q6XWB0</accession>
<protein>
    <submittedName>
        <fullName evidence="8">GMC family oxidoreductase</fullName>
    </submittedName>
</protein>
<sequence>MIDQNRHAPPPQCDVCVVGSGPVGLALATRLVERGLRVLVLESGDVGIEPSIQALADADIDPNAHDDMSIVTSRQLGGTSNLWGARALPFDPIDFEDRDWVGVRWPIRYDDMAAYLPAAVKVTASGAPIYEEPFGDDHVDRVFAAAGPKFSAYALERWANEQRAQVIHQEAIRDNPNLVIRTGVTVVGFHFAENGRVEAVDVRGSKDGAAMTLPVRELVLAAGGIETARLLLAAQLQAPDRFGGKEGPLGRYYQGHLVGEVADIHFAKPEFARVFDFRVDRYGSYVRRRIVATPETQRAERLLNCAFWPVVPKIGHAGHRSAILSMIYLTMKMGPVARLIVAEKIRQMNFTPEDSSITAHIVNMMRDAPAAGRFGIGFLAKRFDKKTRLPGVFVRNPSGRYGLSYHSEQLPNPLSRLKLTDRKDRLGLPRLAIDLRFLPEDAASTLRQHALLDEWLRASGIAVLHHRYSETERTSAILHQARHGTHQIGLTRMGSTRREGVVDRNCTTFDCPNLHLATTGVLPTSGQANPTLTSVALALRLADKLSQNQ</sequence>
<dbReference type="GO" id="GO:0071949">
    <property type="term" value="F:FAD binding"/>
    <property type="evidence" value="ECO:0007669"/>
    <property type="project" value="InterPro"/>
</dbReference>
<comment type="cofactor">
    <cofactor evidence="1">
        <name>FAD</name>
        <dbReference type="ChEBI" id="CHEBI:57692"/>
    </cofactor>
</comment>
<dbReference type="InterPro" id="IPR051473">
    <property type="entry name" value="P2Ox-like"/>
</dbReference>
<evidence type="ECO:0000256" key="1">
    <source>
        <dbReference type="ARBA" id="ARBA00001974"/>
    </source>
</evidence>